<organism evidence="2">
    <name type="scientific">Alexandrium monilatum</name>
    <dbReference type="NCBI Taxonomy" id="311494"/>
    <lineage>
        <taxon>Eukaryota</taxon>
        <taxon>Sar</taxon>
        <taxon>Alveolata</taxon>
        <taxon>Dinophyceae</taxon>
        <taxon>Gonyaulacales</taxon>
        <taxon>Pyrocystaceae</taxon>
        <taxon>Alexandrium</taxon>
    </lineage>
</organism>
<keyword evidence="1" id="KW-0472">Membrane</keyword>
<evidence type="ECO:0000313" key="2">
    <source>
        <dbReference type="EMBL" id="CAE4592285.1"/>
    </source>
</evidence>
<evidence type="ECO:0000256" key="1">
    <source>
        <dbReference type="SAM" id="Phobius"/>
    </source>
</evidence>
<feature type="transmembrane region" description="Helical" evidence="1">
    <location>
        <begin position="96"/>
        <end position="120"/>
    </location>
</feature>
<gene>
    <name evidence="2" type="ORF">AMON00008_LOCUS24857</name>
</gene>
<feature type="transmembrane region" description="Helical" evidence="1">
    <location>
        <begin position="36"/>
        <end position="58"/>
    </location>
</feature>
<name>A0A7S4ULK6_9DINO</name>
<reference evidence="2" key="1">
    <citation type="submission" date="2021-01" db="EMBL/GenBank/DDBJ databases">
        <authorList>
            <person name="Corre E."/>
            <person name="Pelletier E."/>
            <person name="Niang G."/>
            <person name="Scheremetjew M."/>
            <person name="Finn R."/>
            <person name="Kale V."/>
            <person name="Holt S."/>
            <person name="Cochrane G."/>
            <person name="Meng A."/>
            <person name="Brown T."/>
            <person name="Cohen L."/>
        </authorList>
    </citation>
    <scope>NUCLEOTIDE SEQUENCE</scope>
    <source>
        <strain evidence="2">CCMP3105</strain>
    </source>
</reference>
<sequence>MAQVWLQASLLPPSWHTVFRGRGQAADAYTMAGRSLLLPVVLLAAAAALLLCGAPAFVGGQGPTARAGVRSATARGAVPPGAEGLAETSLSTALAVAAWGMAANIVTVFVPVTFLVVLYLQSERTKAEEGIEP</sequence>
<proteinExistence type="predicted"/>
<keyword evidence="1" id="KW-0812">Transmembrane</keyword>
<accession>A0A7S4ULK6</accession>
<keyword evidence="1" id="KW-1133">Transmembrane helix</keyword>
<dbReference type="AlphaFoldDB" id="A0A7S4ULK6"/>
<protein>
    <submittedName>
        <fullName evidence="2">Uncharacterized protein</fullName>
    </submittedName>
</protein>
<dbReference type="EMBL" id="HBNR01036141">
    <property type="protein sequence ID" value="CAE4592285.1"/>
    <property type="molecule type" value="Transcribed_RNA"/>
</dbReference>